<evidence type="ECO:0000313" key="1">
    <source>
        <dbReference type="EMBL" id="RCK79418.1"/>
    </source>
</evidence>
<dbReference type="EMBL" id="QOQW01000013">
    <property type="protein sequence ID" value="RCK79418.1"/>
    <property type="molecule type" value="Genomic_DNA"/>
</dbReference>
<accession>A0A367ZMR6</accession>
<reference evidence="1 2" key="1">
    <citation type="submission" date="2018-05" db="EMBL/GenBank/DDBJ databases">
        <title>A metagenomic window into the 2 km-deep terrestrial subsurface aquifer revealed taxonomically and functionally diverse microbial community comprising novel uncultured bacterial lineages.</title>
        <authorList>
            <person name="Kadnikov V.V."/>
            <person name="Mardanov A.V."/>
            <person name="Beletsky A.V."/>
            <person name="Banks D."/>
            <person name="Pimenov N.V."/>
            <person name="Frank Y.A."/>
            <person name="Karnachuk O.V."/>
            <person name="Ravin N.V."/>
        </authorList>
    </citation>
    <scope>NUCLEOTIDE SEQUENCE [LARGE SCALE GENOMIC DNA]</scope>
    <source>
        <strain evidence="1">BY5</strain>
    </source>
</reference>
<gene>
    <name evidence="1" type="ORF">OZSIB_0058</name>
</gene>
<comment type="caution">
    <text evidence="1">The sequence shown here is derived from an EMBL/GenBank/DDBJ whole genome shotgun (WGS) entry which is preliminary data.</text>
</comment>
<proteinExistence type="predicted"/>
<name>A0A367ZMR6_9BACT</name>
<dbReference type="AlphaFoldDB" id="A0A367ZMR6"/>
<organism evidence="1 2">
    <name type="scientific">Candidatus Ozemobacter sibiricus</name>
    <dbReference type="NCBI Taxonomy" id="2268124"/>
    <lineage>
        <taxon>Bacteria</taxon>
        <taxon>Candidatus Ozemobacteria</taxon>
        <taxon>Candidatus Ozemobacterales</taxon>
        <taxon>Candidatus Ozemobacteraceae</taxon>
        <taxon>Candidatus Ozemobacter</taxon>
    </lineage>
</organism>
<protein>
    <submittedName>
        <fullName evidence="1">Uncharacterized protein</fullName>
    </submittedName>
</protein>
<dbReference type="Proteomes" id="UP000252355">
    <property type="component" value="Unassembled WGS sequence"/>
</dbReference>
<evidence type="ECO:0000313" key="2">
    <source>
        <dbReference type="Proteomes" id="UP000252355"/>
    </source>
</evidence>
<sequence>MGLAIMMILGAVGVRLIQHLSLSQRTFSQQVQLQLEARRAFDQTMALIREGTDLVRPVLGETLPYLIFKDITNRVTILYLEPNDPLAQRLKVPVYRLLAYRTDYSGAYNASNEKVLLESVRSLSFTSLSPNSVQVNVTVVQDRNEFQFLGHIGLMNLGGLR</sequence>